<dbReference type="EMBL" id="JACVXC010000001">
    <property type="protein sequence ID" value="MBD0834552.1"/>
    <property type="molecule type" value="Genomic_DNA"/>
</dbReference>
<protein>
    <submittedName>
        <fullName evidence="1">Uncharacterized protein</fullName>
    </submittedName>
</protein>
<organism evidence="1 2">
    <name type="scientific">Aestuariibaculum suncheonense</name>
    <dbReference type="NCBI Taxonomy" id="1028745"/>
    <lineage>
        <taxon>Bacteria</taxon>
        <taxon>Pseudomonadati</taxon>
        <taxon>Bacteroidota</taxon>
        <taxon>Flavobacteriia</taxon>
        <taxon>Flavobacteriales</taxon>
        <taxon>Flavobacteriaceae</taxon>
    </lineage>
</organism>
<evidence type="ECO:0000313" key="1">
    <source>
        <dbReference type="EMBL" id="MBD0834552.1"/>
    </source>
</evidence>
<keyword evidence="2" id="KW-1185">Reference proteome</keyword>
<name>A0A8J6QD67_9FLAO</name>
<evidence type="ECO:0000313" key="2">
    <source>
        <dbReference type="Proteomes" id="UP000602057"/>
    </source>
</evidence>
<reference evidence="1" key="1">
    <citation type="journal article" date="2013" name="Int. J. Syst. Evol. Microbiol.">
        <title>Aestuariibaculum suncheonense gen. nov., sp. nov., a marine bacterium of the family Flavobacteriaceae isolated from a tidal flat and emended descriptions of the genera Gaetbulibacter and Tamlana.</title>
        <authorList>
            <person name="Jeong S.H."/>
            <person name="Park M.S."/>
            <person name="Jin H.M."/>
            <person name="Lee K."/>
            <person name="Park W."/>
            <person name="Jeon C.O."/>
        </authorList>
    </citation>
    <scope>NUCLEOTIDE SEQUENCE</scope>
    <source>
        <strain evidence="1">SC17</strain>
    </source>
</reference>
<dbReference type="Proteomes" id="UP000602057">
    <property type="component" value="Unassembled WGS sequence"/>
</dbReference>
<sequence length="123" mass="13985">MNTNIHTNVPFTVTKKITNANGFLLPSTLYDTVKHIAAIPVKGFYLQEVPEFTNYKFKMHKNAFVKDKLTIQAQLVKQTADGYLVNILVTKPKNTLNHHERICSALFNFPVDNVQFNESKTAC</sequence>
<gene>
    <name evidence="1" type="ORF">ICJ84_03805</name>
</gene>
<proteinExistence type="predicted"/>
<comment type="caution">
    <text evidence="1">The sequence shown here is derived from an EMBL/GenBank/DDBJ whole genome shotgun (WGS) entry which is preliminary data.</text>
</comment>
<accession>A0A8J6QD67</accession>
<dbReference type="RefSeq" id="WP_188215020.1">
    <property type="nucleotide sequence ID" value="NZ_BAABGH010000004.1"/>
</dbReference>
<reference evidence="1" key="2">
    <citation type="submission" date="2020-09" db="EMBL/GenBank/DDBJ databases">
        <authorList>
            <person name="Wu Z."/>
        </authorList>
    </citation>
    <scope>NUCLEOTIDE SEQUENCE</scope>
    <source>
        <strain evidence="1">SC17</strain>
    </source>
</reference>
<dbReference type="AlphaFoldDB" id="A0A8J6QD67"/>